<dbReference type="InterPro" id="IPR001789">
    <property type="entry name" value="Sig_transdc_resp-reg_receiver"/>
</dbReference>
<dbReference type="InterPro" id="IPR046947">
    <property type="entry name" value="LytR-like"/>
</dbReference>
<reference evidence="4" key="1">
    <citation type="submission" date="2023-07" db="EMBL/GenBank/DDBJ databases">
        <title>Two novel species in the genus Flavivirga.</title>
        <authorList>
            <person name="Kwon K."/>
        </authorList>
    </citation>
    <scope>NUCLEOTIDE SEQUENCE</scope>
    <source>
        <strain evidence="4">KCTC 52353</strain>
    </source>
</reference>
<name>A0ABT8WCS4_9FLAO</name>
<dbReference type="PANTHER" id="PTHR37299:SF1">
    <property type="entry name" value="STAGE 0 SPORULATION PROTEIN A HOMOLOG"/>
    <property type="match status" value="1"/>
</dbReference>
<dbReference type="Pfam" id="PF04397">
    <property type="entry name" value="LytTR"/>
    <property type="match status" value="1"/>
</dbReference>
<dbReference type="RefSeq" id="WP_303278564.1">
    <property type="nucleotide sequence ID" value="NZ_JAUOEK010000135.1"/>
</dbReference>
<keyword evidence="4" id="KW-0238">DNA-binding</keyword>
<sequence>MIRCIILEDEKPAQEVLQSYINKIPFLDCIGIYENGLDIKQEQLQQVELLFLDVQLPELNGLSYLKTITNPPKVIVTTAYSNYALEAFEEAVVDYLLKPFSFERFFKAVNRVRNNLIHQKKEIDKNLFLYSDKTLYNIHIDNILFLKAEVDYVKVITAEKSILVLDSLRNWNEKLQNFRFIQIHRSFIINIDKITKVYGNQVFIGDQEIPIGKTYKELFIKKIK</sequence>
<accession>A0ABT8WCS4</accession>
<gene>
    <name evidence="4" type="ORF">Q4Q35_13720</name>
</gene>
<dbReference type="Proteomes" id="UP001176883">
    <property type="component" value="Unassembled WGS sequence"/>
</dbReference>
<dbReference type="SMART" id="SM00850">
    <property type="entry name" value="LytTR"/>
    <property type="match status" value="1"/>
</dbReference>
<dbReference type="InterPro" id="IPR011006">
    <property type="entry name" value="CheY-like_superfamily"/>
</dbReference>
<evidence type="ECO:0000313" key="4">
    <source>
        <dbReference type="EMBL" id="MDO5970867.1"/>
    </source>
</evidence>
<dbReference type="SMART" id="SM00448">
    <property type="entry name" value="REC"/>
    <property type="match status" value="1"/>
</dbReference>
<protein>
    <submittedName>
        <fullName evidence="4">LytTR family DNA-binding domain-containing protein</fullName>
    </submittedName>
</protein>
<feature type="domain" description="Response regulatory" evidence="2">
    <location>
        <begin position="3"/>
        <end position="113"/>
    </location>
</feature>
<feature type="domain" description="HTH LytTR-type" evidence="3">
    <location>
        <begin position="127"/>
        <end position="194"/>
    </location>
</feature>
<dbReference type="InterPro" id="IPR007492">
    <property type="entry name" value="LytTR_DNA-bd_dom"/>
</dbReference>
<keyword evidence="1" id="KW-0597">Phosphoprotein</keyword>
<dbReference type="SUPFAM" id="SSF52172">
    <property type="entry name" value="CheY-like"/>
    <property type="match status" value="1"/>
</dbReference>
<feature type="modified residue" description="4-aspartylphosphate" evidence="1">
    <location>
        <position position="53"/>
    </location>
</feature>
<dbReference type="Gene3D" id="2.40.50.1020">
    <property type="entry name" value="LytTr DNA-binding domain"/>
    <property type="match status" value="1"/>
</dbReference>
<organism evidence="4 5">
    <name type="scientific">Flavivirga aquimarina</name>
    <dbReference type="NCBI Taxonomy" id="2027862"/>
    <lineage>
        <taxon>Bacteria</taxon>
        <taxon>Pseudomonadati</taxon>
        <taxon>Bacteroidota</taxon>
        <taxon>Flavobacteriia</taxon>
        <taxon>Flavobacteriales</taxon>
        <taxon>Flavobacteriaceae</taxon>
        <taxon>Flavivirga</taxon>
    </lineage>
</organism>
<dbReference type="PROSITE" id="PS50930">
    <property type="entry name" value="HTH_LYTTR"/>
    <property type="match status" value="1"/>
</dbReference>
<dbReference type="GO" id="GO:0003677">
    <property type="term" value="F:DNA binding"/>
    <property type="evidence" value="ECO:0007669"/>
    <property type="project" value="UniProtKB-KW"/>
</dbReference>
<dbReference type="EMBL" id="JAUOEK010000135">
    <property type="protein sequence ID" value="MDO5970867.1"/>
    <property type="molecule type" value="Genomic_DNA"/>
</dbReference>
<keyword evidence="5" id="KW-1185">Reference proteome</keyword>
<dbReference type="Pfam" id="PF00072">
    <property type="entry name" value="Response_reg"/>
    <property type="match status" value="1"/>
</dbReference>
<comment type="caution">
    <text evidence="4">The sequence shown here is derived from an EMBL/GenBank/DDBJ whole genome shotgun (WGS) entry which is preliminary data.</text>
</comment>
<dbReference type="PROSITE" id="PS50110">
    <property type="entry name" value="RESPONSE_REGULATORY"/>
    <property type="match status" value="1"/>
</dbReference>
<dbReference type="PANTHER" id="PTHR37299">
    <property type="entry name" value="TRANSCRIPTIONAL REGULATOR-RELATED"/>
    <property type="match status" value="1"/>
</dbReference>
<dbReference type="Gene3D" id="3.40.50.2300">
    <property type="match status" value="1"/>
</dbReference>
<evidence type="ECO:0000313" key="5">
    <source>
        <dbReference type="Proteomes" id="UP001176883"/>
    </source>
</evidence>
<evidence type="ECO:0000259" key="2">
    <source>
        <dbReference type="PROSITE" id="PS50110"/>
    </source>
</evidence>
<evidence type="ECO:0000256" key="1">
    <source>
        <dbReference type="PROSITE-ProRule" id="PRU00169"/>
    </source>
</evidence>
<proteinExistence type="predicted"/>
<evidence type="ECO:0000259" key="3">
    <source>
        <dbReference type="PROSITE" id="PS50930"/>
    </source>
</evidence>